<keyword evidence="2" id="KW-1185">Reference proteome</keyword>
<sequence length="375" mass="42221">MNMRGLYLVEGYPYPDLVELESRGLTHVFYLDNLLLNNYDAVNKNLKNLFKTIENTNLKVIFVLNAFKSSNSDSLVDPTNTAHRNKLKNALSRLIKDFPDLGGVSFKDFEWQTWDGYTSTEKSDILSDFAGEIVSTLKNLNPSIEFSASMNWRSSTLKSVSSKLDYAVTEIFTSNSEGIPITKAIQTVKEYSEGDVVVELLTHDNAVNLDPRSLSDIYNEISTVIANNGPSYLLYASPWIPFGLGFPEVDYSFKEIYMDLNLVSKNKKIPERSSRIMTISFLDQNNDPPSSDLFKTVAGSYKITDQFTGKIIRDFTSFIPKNHVHELILTGEDNQIVNPDVSQENHFITVSIVYGNGRTENNELSVTVLNLLGIE</sequence>
<evidence type="ECO:0000313" key="1">
    <source>
        <dbReference type="EMBL" id="ADZ09942.1"/>
    </source>
</evidence>
<proteinExistence type="predicted"/>
<dbReference type="KEGG" id="mel:Metbo_1718"/>
<dbReference type="GeneID" id="10278175"/>
<dbReference type="EMBL" id="CP002551">
    <property type="protein sequence ID" value="ADZ09942.1"/>
    <property type="molecule type" value="Genomic_DNA"/>
</dbReference>
<organism evidence="1 2">
    <name type="scientific">Methanobacterium lacus (strain AL-21)</name>
    <dbReference type="NCBI Taxonomy" id="877455"/>
    <lineage>
        <taxon>Archaea</taxon>
        <taxon>Methanobacteriati</taxon>
        <taxon>Methanobacteriota</taxon>
        <taxon>Methanomada group</taxon>
        <taxon>Methanobacteria</taxon>
        <taxon>Methanobacteriales</taxon>
        <taxon>Methanobacteriaceae</taxon>
        <taxon>Methanobacterium</taxon>
    </lineage>
</organism>
<protein>
    <submittedName>
        <fullName evidence="1">Uncharacterized protein</fullName>
    </submittedName>
</protein>
<dbReference type="OrthoDB" id="383226at2157"/>
<dbReference type="Proteomes" id="UP000007490">
    <property type="component" value="Chromosome"/>
</dbReference>
<dbReference type="RefSeq" id="WP_013645293.1">
    <property type="nucleotide sequence ID" value="NC_015216.1"/>
</dbReference>
<dbReference type="AlphaFoldDB" id="F0T9R3"/>
<accession>F0T9R3</accession>
<dbReference type="HOGENOM" id="CLU_736957_0_0_2"/>
<name>F0T9R3_METLA</name>
<evidence type="ECO:0000313" key="2">
    <source>
        <dbReference type="Proteomes" id="UP000007490"/>
    </source>
</evidence>
<reference evidence="1 2" key="2">
    <citation type="journal article" date="2014" name="Int. J. Syst. Evol. Microbiol.">
        <title>Methanobacterium paludis sp. nov. and a novel strain of Methanobacterium lacus isolated from northern peatlands.</title>
        <authorList>
            <person name="Cadillo-Quiroz H."/>
            <person name="Brauer S.L."/>
            <person name="Goodson N."/>
            <person name="Yavitt J.B."/>
            <person name="Zinder S.H."/>
        </authorList>
    </citation>
    <scope>NUCLEOTIDE SEQUENCE [LARGE SCALE GENOMIC DNA]</scope>
    <source>
        <strain evidence="1 2">AL-21</strain>
    </source>
</reference>
<gene>
    <name evidence="1" type="ordered locus">Metbo_1718</name>
</gene>
<reference evidence="2" key="1">
    <citation type="submission" date="2011-02" db="EMBL/GenBank/DDBJ databases">
        <title>Complete sequence of Methanobacterium sp. AL-21.</title>
        <authorList>
            <consortium name="US DOE Joint Genome Institute"/>
            <person name="Lucas S."/>
            <person name="Copeland A."/>
            <person name="Lapidus A."/>
            <person name="Cheng J.-F."/>
            <person name="Goodwin L."/>
            <person name="Pitluck S."/>
            <person name="Chertkov O."/>
            <person name="Detter J.C."/>
            <person name="Han C."/>
            <person name="Tapia R."/>
            <person name="Land M."/>
            <person name="Hauser L."/>
            <person name="Kyrpides N."/>
            <person name="Ivanova N."/>
            <person name="Mikhailova N."/>
            <person name="Pagani I."/>
            <person name="Cadillo-Quiroz H."/>
            <person name="Imachi H."/>
            <person name="Zinder S."/>
            <person name="Liu W."/>
            <person name="Woyke T."/>
        </authorList>
    </citation>
    <scope>NUCLEOTIDE SEQUENCE [LARGE SCALE GENOMIC DNA]</scope>
    <source>
        <strain evidence="2">AL-21</strain>
    </source>
</reference>